<evidence type="ECO:0000256" key="9">
    <source>
        <dbReference type="ARBA" id="ARBA00022833"/>
    </source>
</evidence>
<organism evidence="17 18">
    <name type="scientific">Fictibacillus iocasae</name>
    <dbReference type="NCBI Taxonomy" id="2715437"/>
    <lineage>
        <taxon>Bacteria</taxon>
        <taxon>Bacillati</taxon>
        <taxon>Bacillota</taxon>
        <taxon>Bacilli</taxon>
        <taxon>Bacillales</taxon>
        <taxon>Fictibacillaceae</taxon>
        <taxon>Fictibacillus</taxon>
    </lineage>
</organism>
<keyword evidence="9 12" id="KW-0862">Zinc</keyword>
<comment type="cofactor">
    <cofactor evidence="1 12">
        <name>Zn(2+)</name>
        <dbReference type="ChEBI" id="CHEBI:29105"/>
    </cofactor>
</comment>
<dbReference type="Gene3D" id="3.10.170.10">
    <property type="match status" value="1"/>
</dbReference>
<feature type="domain" description="Peptidase M4" evidence="13">
    <location>
        <begin position="228"/>
        <end position="377"/>
    </location>
</feature>
<dbReference type="Proteomes" id="UP001596549">
    <property type="component" value="Unassembled WGS sequence"/>
</dbReference>
<accession>A0ABW2NVA4</accession>
<keyword evidence="18" id="KW-1185">Reference proteome</keyword>
<keyword evidence="8 12" id="KW-0378">Hydrolase</keyword>
<evidence type="ECO:0000256" key="12">
    <source>
        <dbReference type="RuleBase" id="RU366073"/>
    </source>
</evidence>
<evidence type="ECO:0000256" key="7">
    <source>
        <dbReference type="ARBA" id="ARBA00022729"/>
    </source>
</evidence>
<comment type="subcellular location">
    <subcellularLocation>
        <location evidence="2 12">Secreted</location>
    </subcellularLocation>
</comment>
<keyword evidence="4 12" id="KW-0964">Secreted</keyword>
<dbReference type="Gene3D" id="3.10.450.40">
    <property type="match status" value="1"/>
</dbReference>
<evidence type="ECO:0000256" key="11">
    <source>
        <dbReference type="ARBA" id="ARBA00023049"/>
    </source>
</evidence>
<evidence type="ECO:0000259" key="15">
    <source>
        <dbReference type="Pfam" id="PF03413"/>
    </source>
</evidence>
<dbReference type="InterPro" id="IPR023612">
    <property type="entry name" value="Peptidase_M4"/>
</dbReference>
<dbReference type="CDD" id="cd09597">
    <property type="entry name" value="M4_TLP"/>
    <property type="match status" value="1"/>
</dbReference>
<comment type="function">
    <text evidence="12">Extracellular zinc metalloprotease.</text>
</comment>
<keyword evidence="11 12" id="KW-0482">Metalloprotease</keyword>
<protein>
    <recommendedName>
        <fullName evidence="12">Neutral metalloproteinase</fullName>
        <ecNumber evidence="12">3.4.24.-</ecNumber>
    </recommendedName>
</protein>
<comment type="caution">
    <text evidence="17">The sequence shown here is derived from an EMBL/GenBank/DDBJ whole genome shotgun (WGS) entry which is preliminary data.</text>
</comment>
<dbReference type="InterPro" id="IPR013856">
    <property type="entry name" value="Peptidase_M4_domain"/>
</dbReference>
<evidence type="ECO:0000256" key="10">
    <source>
        <dbReference type="ARBA" id="ARBA00022837"/>
    </source>
</evidence>
<dbReference type="InterPro" id="IPR050728">
    <property type="entry name" value="Zinc_Metalloprotease_M4"/>
</dbReference>
<evidence type="ECO:0000256" key="6">
    <source>
        <dbReference type="ARBA" id="ARBA00022723"/>
    </source>
</evidence>
<evidence type="ECO:0000256" key="2">
    <source>
        <dbReference type="ARBA" id="ARBA00004613"/>
    </source>
</evidence>
<evidence type="ECO:0000256" key="5">
    <source>
        <dbReference type="ARBA" id="ARBA00022670"/>
    </source>
</evidence>
<gene>
    <name evidence="17" type="ORF">ACFQPF_16070</name>
</gene>
<evidence type="ECO:0000256" key="4">
    <source>
        <dbReference type="ARBA" id="ARBA00022525"/>
    </source>
</evidence>
<proteinExistence type="inferred from homology"/>
<dbReference type="Pfam" id="PF03413">
    <property type="entry name" value="PepSY"/>
    <property type="match status" value="1"/>
</dbReference>
<dbReference type="InterPro" id="IPR027268">
    <property type="entry name" value="Peptidase_M4/M1_CTD_sf"/>
</dbReference>
<evidence type="ECO:0000313" key="17">
    <source>
        <dbReference type="EMBL" id="MFC7373158.1"/>
    </source>
</evidence>
<feature type="domain" description="Peptidase M4 C-terminal" evidence="14">
    <location>
        <begin position="380"/>
        <end position="542"/>
    </location>
</feature>
<dbReference type="RefSeq" id="WP_379750802.1">
    <property type="nucleotide sequence ID" value="NZ_JBHTCP010000050.1"/>
</dbReference>
<evidence type="ECO:0000256" key="8">
    <source>
        <dbReference type="ARBA" id="ARBA00022801"/>
    </source>
</evidence>
<feature type="chain" id="PRO_5044950792" description="Neutral metalloproteinase" evidence="12">
    <location>
        <begin position="27"/>
        <end position="543"/>
    </location>
</feature>
<feature type="domain" description="PepSY" evidence="15">
    <location>
        <begin position="146"/>
        <end position="215"/>
    </location>
</feature>
<evidence type="ECO:0000256" key="1">
    <source>
        <dbReference type="ARBA" id="ARBA00001947"/>
    </source>
</evidence>
<dbReference type="PANTHER" id="PTHR33794:SF3">
    <property type="entry name" value="NEUTRAL PROTEASE B"/>
    <property type="match status" value="1"/>
</dbReference>
<evidence type="ECO:0000313" key="18">
    <source>
        <dbReference type="Proteomes" id="UP001596549"/>
    </source>
</evidence>
<keyword evidence="5 12" id="KW-0645">Protease</keyword>
<evidence type="ECO:0000259" key="13">
    <source>
        <dbReference type="Pfam" id="PF01447"/>
    </source>
</evidence>
<dbReference type="InterPro" id="IPR001570">
    <property type="entry name" value="Peptidase_M4_C_domain"/>
</dbReference>
<evidence type="ECO:0000259" key="16">
    <source>
        <dbReference type="Pfam" id="PF07504"/>
    </source>
</evidence>
<feature type="domain" description="FTP" evidence="16">
    <location>
        <begin position="83"/>
        <end position="131"/>
    </location>
</feature>
<dbReference type="SUPFAM" id="SSF55486">
    <property type="entry name" value="Metalloproteases ('zincins'), catalytic domain"/>
    <property type="match status" value="1"/>
</dbReference>
<dbReference type="InterPro" id="IPR011096">
    <property type="entry name" value="FTP_domain"/>
</dbReference>
<dbReference type="PRINTS" id="PR00730">
    <property type="entry name" value="THERMOLYSIN"/>
</dbReference>
<feature type="signal peptide" evidence="12">
    <location>
        <begin position="1"/>
        <end position="26"/>
    </location>
</feature>
<dbReference type="InterPro" id="IPR025711">
    <property type="entry name" value="PepSY"/>
</dbReference>
<keyword evidence="7 12" id="KW-0732">Signal</keyword>
<evidence type="ECO:0000259" key="14">
    <source>
        <dbReference type="Pfam" id="PF02868"/>
    </source>
</evidence>
<dbReference type="Pfam" id="PF01447">
    <property type="entry name" value="Peptidase_M4"/>
    <property type="match status" value="1"/>
</dbReference>
<dbReference type="EMBL" id="JBHTCP010000050">
    <property type="protein sequence ID" value="MFC7373158.1"/>
    <property type="molecule type" value="Genomic_DNA"/>
</dbReference>
<dbReference type="PANTHER" id="PTHR33794">
    <property type="entry name" value="BACILLOLYSIN"/>
    <property type="match status" value="1"/>
</dbReference>
<comment type="similarity">
    <text evidence="3 12">Belongs to the peptidase M4 family.</text>
</comment>
<evidence type="ECO:0000256" key="3">
    <source>
        <dbReference type="ARBA" id="ARBA00009388"/>
    </source>
</evidence>
<sequence>MGKKKYAALGIAAALAAGSFSTQAFASEGNMLIKSSSKYGTPSFISGKLTTPQADQAEDILFRYLNDQKSLLKLGSQKAEGAFTVTEKVKEQNGTTIVKLQQVYKGVKVWASTQSAAVDQNGVITAISGSVIPDLDKQPSLHTAKKISKAAAVQKAVSALGLEAEFEKSPEAELVVFMKDKTAHYAYLVNLNYLLPKPGNWNYFIDAVNGEILNRYNDMHEVTGTNTTGTGKGVLGGSKALNLTLSSGKYYLQDNTRGSGIYTYDMKNRTFLADFYLPGTLYSSADKVLDSSYEGALVDAHHFAGVTFDYYKNTFGRNSYDNKGARITSSVHYNKNYNNAFWNGSQMVYGDGDGTTFIPLSGGLDVVAHELTHAVTDTSSDLVYQNESGALNEAMSDIFGTLVEYYNNSNPDFEIGEDIYTPAVAGDALRSMSDPAKYQDPDHYSVRYTGTGDNGGVHINSGIINKAAYLLSEGGTHYNVTVSGIGKAKLGAIFYRMNTVYLTSSSTFSQARAAAVQSATDLYGAASAEVASVNQAFTAVGIQ</sequence>
<keyword evidence="10" id="KW-0106">Calcium</keyword>
<dbReference type="Pfam" id="PF02868">
    <property type="entry name" value="Peptidase_M4_C"/>
    <property type="match status" value="1"/>
</dbReference>
<name>A0ABW2NVA4_9BACL</name>
<dbReference type="EC" id="3.4.24.-" evidence="12"/>
<dbReference type="Gene3D" id="1.10.390.10">
    <property type="entry name" value="Neutral Protease Domain 2"/>
    <property type="match status" value="1"/>
</dbReference>
<dbReference type="Gene3D" id="3.10.450.490">
    <property type="match status" value="1"/>
</dbReference>
<dbReference type="Pfam" id="PF07504">
    <property type="entry name" value="FTP"/>
    <property type="match status" value="1"/>
</dbReference>
<reference evidence="18" key="1">
    <citation type="journal article" date="2019" name="Int. J. Syst. Evol. Microbiol.">
        <title>The Global Catalogue of Microorganisms (GCM) 10K type strain sequencing project: providing services to taxonomists for standard genome sequencing and annotation.</title>
        <authorList>
            <consortium name="The Broad Institute Genomics Platform"/>
            <consortium name="The Broad Institute Genome Sequencing Center for Infectious Disease"/>
            <person name="Wu L."/>
            <person name="Ma J."/>
        </authorList>
    </citation>
    <scope>NUCLEOTIDE SEQUENCE [LARGE SCALE GENOMIC DNA]</scope>
    <source>
        <strain evidence="18">NBRC 106396</strain>
    </source>
</reference>
<keyword evidence="6" id="KW-0479">Metal-binding</keyword>